<keyword evidence="2" id="KW-1185">Reference proteome</keyword>
<name>A0A0B1TKM1_OESDE</name>
<dbReference type="EMBL" id="KN549682">
    <property type="protein sequence ID" value="KHJ96377.1"/>
    <property type="molecule type" value="Genomic_DNA"/>
</dbReference>
<proteinExistence type="predicted"/>
<protein>
    <submittedName>
        <fullName evidence="1">Uncharacterized protein</fullName>
    </submittedName>
</protein>
<gene>
    <name evidence="1" type="ORF">OESDEN_03660</name>
</gene>
<dbReference type="AlphaFoldDB" id="A0A0B1TKM1"/>
<accession>A0A0B1TKM1</accession>
<dbReference type="OrthoDB" id="5814240at2759"/>
<sequence>MISEGAYIELMKNCSKWNERACNERKASIMLH</sequence>
<evidence type="ECO:0000313" key="1">
    <source>
        <dbReference type="EMBL" id="KHJ96377.1"/>
    </source>
</evidence>
<organism evidence="1 2">
    <name type="scientific">Oesophagostomum dentatum</name>
    <name type="common">Nodular worm</name>
    <dbReference type="NCBI Taxonomy" id="61180"/>
    <lineage>
        <taxon>Eukaryota</taxon>
        <taxon>Metazoa</taxon>
        <taxon>Ecdysozoa</taxon>
        <taxon>Nematoda</taxon>
        <taxon>Chromadorea</taxon>
        <taxon>Rhabditida</taxon>
        <taxon>Rhabditina</taxon>
        <taxon>Rhabditomorpha</taxon>
        <taxon>Strongyloidea</taxon>
        <taxon>Strongylidae</taxon>
        <taxon>Oesophagostomum</taxon>
    </lineage>
</organism>
<dbReference type="Proteomes" id="UP000053660">
    <property type="component" value="Unassembled WGS sequence"/>
</dbReference>
<evidence type="ECO:0000313" key="2">
    <source>
        <dbReference type="Proteomes" id="UP000053660"/>
    </source>
</evidence>
<reference evidence="1 2" key="1">
    <citation type="submission" date="2014-03" db="EMBL/GenBank/DDBJ databases">
        <title>Draft genome of the hookworm Oesophagostomum dentatum.</title>
        <authorList>
            <person name="Mitreva M."/>
        </authorList>
    </citation>
    <scope>NUCLEOTIDE SEQUENCE [LARGE SCALE GENOMIC DNA]</scope>
    <source>
        <strain evidence="1 2">OD-Hann</strain>
    </source>
</reference>